<gene>
    <name evidence="8" type="ORF">FXN65_08330</name>
</gene>
<keyword evidence="9" id="KW-1185">Reference proteome</keyword>
<comment type="function">
    <text evidence="5">Required for morphogenesis and for the elongation of the flagellar filament by facilitating polymerization of the flagellin monomers at the tip of growing filament. Forms a capping structure, which prevents flagellin subunits (transported through the central channel of the flagellum) from leaking out without polymerization at the distal end.</text>
</comment>
<feature type="domain" description="Flagellar hook-associated protein 2 C-terminal" evidence="7">
    <location>
        <begin position="236"/>
        <end position="460"/>
    </location>
</feature>
<dbReference type="GO" id="GO:0009424">
    <property type="term" value="C:bacterial-type flagellum hook"/>
    <property type="evidence" value="ECO:0007669"/>
    <property type="project" value="UniProtKB-UniRule"/>
</dbReference>
<dbReference type="RefSeq" id="WP_151132615.1">
    <property type="nucleotide sequence ID" value="NZ_CP043311.1"/>
</dbReference>
<dbReference type="Pfam" id="PF02465">
    <property type="entry name" value="FliD_N"/>
    <property type="match status" value="1"/>
</dbReference>
<keyword evidence="3" id="KW-0175">Coiled coil</keyword>
<dbReference type="InterPro" id="IPR040026">
    <property type="entry name" value="FliD"/>
</dbReference>
<dbReference type="Proteomes" id="UP000327179">
    <property type="component" value="Chromosome"/>
</dbReference>
<organism evidence="8 9">
    <name type="scientific">Metapseudomonas lalkuanensis</name>
    <dbReference type="NCBI Taxonomy" id="2604832"/>
    <lineage>
        <taxon>Bacteria</taxon>
        <taxon>Pseudomonadati</taxon>
        <taxon>Pseudomonadota</taxon>
        <taxon>Gammaproteobacteria</taxon>
        <taxon>Pseudomonadales</taxon>
        <taxon>Pseudomonadaceae</taxon>
        <taxon>Metapseudomonas</taxon>
    </lineage>
</organism>
<keyword evidence="8" id="KW-0282">Flagellum</keyword>
<dbReference type="InterPro" id="IPR010809">
    <property type="entry name" value="FliD_C"/>
</dbReference>
<dbReference type="Pfam" id="PF07195">
    <property type="entry name" value="FliD_C"/>
    <property type="match status" value="1"/>
</dbReference>
<name>A0A5J6QHP2_9GAMM</name>
<evidence type="ECO:0000313" key="8">
    <source>
        <dbReference type="EMBL" id="QEY62074.1"/>
    </source>
</evidence>
<keyword evidence="5" id="KW-0964">Secreted</keyword>
<evidence type="ECO:0000256" key="3">
    <source>
        <dbReference type="ARBA" id="ARBA00023054"/>
    </source>
</evidence>
<keyword evidence="8" id="KW-0966">Cell projection</keyword>
<comment type="similarity">
    <text evidence="1 5">Belongs to the FliD family.</text>
</comment>
<evidence type="ECO:0000259" key="7">
    <source>
        <dbReference type="Pfam" id="PF07195"/>
    </source>
</evidence>
<dbReference type="InterPro" id="IPR010810">
    <property type="entry name" value="Flagellin_hook_IN_motif"/>
</dbReference>
<reference evidence="8 9" key="1">
    <citation type="submission" date="2019-08" db="EMBL/GenBank/DDBJ databases">
        <title>Whole-genome Sequencing of e-waste polymer degrading bacterium Pseudomonas sp. strain PE08.</title>
        <authorList>
            <person name="Kirdat K."/>
            <person name="Debbarma P."/>
            <person name="Narawade N."/>
            <person name="Suyal D."/>
            <person name="Thorat V."/>
            <person name="Shouche Y."/>
            <person name="Goel R."/>
            <person name="Yadav A."/>
        </authorList>
    </citation>
    <scope>NUCLEOTIDE SEQUENCE [LARGE SCALE GENOMIC DNA]</scope>
    <source>
        <strain evidence="8 9">PE08</strain>
    </source>
</reference>
<dbReference type="KEGG" id="plal:FXN65_08330"/>
<sequence>MAGITGLGSNINIDDIVKALTDAERAPKENQLSRVEKAATSKFSAVGQLKSAISEFQTALKDLNSSDLFSKRAAKSSNTDLATVSATKKASSGTYQVTVEKLATASKVGTATFAKDATAAAAGTLTVKLGPDDRGVDVQVAAGASLSEIRDSLNKALKDKGISANIVSNPADGSSRLVLSSDKTGAGKDIYVQASAGLEAFRIGNFADNDPTSSPTGALTALDGNNAASSGYISQAQDAEFTIDGLSLRSASNTVSDAISEVTLNLVSAEPGKKFKVTVEQDTSTVKGNIKKFVDAYNKLMGVTKTLTSVTSVGDDKAPVTGALVGDATVRSLVSTVRNELVNPSGQKDGISILSDLGITTQKDGTLKVEDSKLDKVLSTQYEAVAGFFTGEKGLTARMNSKLDVYTETGGILAKRQDGLQDTLNSVTDQRTKLNQRIEQVQKRLYAQYNAMDSLIANLKQTSDRMSQALSNLPGVVKQS</sequence>
<evidence type="ECO:0000313" key="9">
    <source>
        <dbReference type="Proteomes" id="UP000327179"/>
    </source>
</evidence>
<evidence type="ECO:0000259" key="6">
    <source>
        <dbReference type="Pfam" id="PF02465"/>
    </source>
</evidence>
<keyword evidence="4 5" id="KW-0975">Bacterial flagellum</keyword>
<dbReference type="EMBL" id="CP043311">
    <property type="protein sequence ID" value="QEY62074.1"/>
    <property type="molecule type" value="Genomic_DNA"/>
</dbReference>
<dbReference type="AlphaFoldDB" id="A0A5J6QHP2"/>
<comment type="subunit">
    <text evidence="2 5">Homopentamer.</text>
</comment>
<evidence type="ECO:0000256" key="1">
    <source>
        <dbReference type="ARBA" id="ARBA00009764"/>
    </source>
</evidence>
<evidence type="ECO:0000256" key="5">
    <source>
        <dbReference type="RuleBase" id="RU362066"/>
    </source>
</evidence>
<dbReference type="GO" id="GO:0009421">
    <property type="term" value="C:bacterial-type flagellum filament cap"/>
    <property type="evidence" value="ECO:0007669"/>
    <property type="project" value="InterPro"/>
</dbReference>
<evidence type="ECO:0000256" key="2">
    <source>
        <dbReference type="ARBA" id="ARBA00011255"/>
    </source>
</evidence>
<dbReference type="InterPro" id="IPR003481">
    <property type="entry name" value="FliD_N"/>
</dbReference>
<dbReference type="GO" id="GO:0007155">
    <property type="term" value="P:cell adhesion"/>
    <property type="evidence" value="ECO:0007669"/>
    <property type="project" value="InterPro"/>
</dbReference>
<evidence type="ECO:0000256" key="4">
    <source>
        <dbReference type="ARBA" id="ARBA00023143"/>
    </source>
</evidence>
<dbReference type="GO" id="GO:0071973">
    <property type="term" value="P:bacterial-type flagellum-dependent cell motility"/>
    <property type="evidence" value="ECO:0007669"/>
    <property type="project" value="TreeGrafter"/>
</dbReference>
<dbReference type="Pfam" id="PF07196">
    <property type="entry name" value="Flagellin_IN"/>
    <property type="match status" value="1"/>
</dbReference>
<dbReference type="PANTHER" id="PTHR30288:SF0">
    <property type="entry name" value="FLAGELLAR HOOK-ASSOCIATED PROTEIN 2"/>
    <property type="match status" value="1"/>
</dbReference>
<accession>A0A5J6QHP2</accession>
<keyword evidence="8" id="KW-0969">Cilium</keyword>
<protein>
    <recommendedName>
        <fullName evidence="5">Flagellar hook-associated protein 2</fullName>
        <shortName evidence="5">HAP2</shortName>
    </recommendedName>
    <alternativeName>
        <fullName evidence="5">Flagellar cap protein</fullName>
    </alternativeName>
</protein>
<dbReference type="PANTHER" id="PTHR30288">
    <property type="entry name" value="FLAGELLAR CAP/ASSEMBLY PROTEIN FLID"/>
    <property type="match status" value="1"/>
</dbReference>
<feature type="domain" description="Flagellar hook-associated protein 2 N-terminal" evidence="6">
    <location>
        <begin position="9"/>
        <end position="105"/>
    </location>
</feature>
<comment type="subcellular location">
    <subcellularLocation>
        <location evidence="5">Secreted</location>
    </subcellularLocation>
    <subcellularLocation>
        <location evidence="5">Bacterial flagellum</location>
    </subcellularLocation>
</comment>
<dbReference type="GO" id="GO:0005576">
    <property type="term" value="C:extracellular region"/>
    <property type="evidence" value="ECO:0007669"/>
    <property type="project" value="UniProtKB-SubCell"/>
</dbReference>
<proteinExistence type="inferred from homology"/>